<feature type="domain" description="Glycosyltransferase family 28 N-terminal" evidence="11">
    <location>
        <begin position="5"/>
        <end position="141"/>
    </location>
</feature>
<keyword evidence="9 10" id="KW-0961">Cell wall biogenesis/degradation</keyword>
<keyword evidence="7 10" id="KW-0472">Membrane</keyword>
<accession>A0A4R4EKC2</accession>
<dbReference type="GO" id="GO:0051301">
    <property type="term" value="P:cell division"/>
    <property type="evidence" value="ECO:0007669"/>
    <property type="project" value="UniProtKB-KW"/>
</dbReference>
<dbReference type="GO" id="GO:0071555">
    <property type="term" value="P:cell wall organization"/>
    <property type="evidence" value="ECO:0007669"/>
    <property type="project" value="UniProtKB-KW"/>
</dbReference>
<evidence type="ECO:0000256" key="3">
    <source>
        <dbReference type="ARBA" id="ARBA00022676"/>
    </source>
</evidence>
<dbReference type="UniPathway" id="UPA00219"/>
<evidence type="ECO:0000256" key="4">
    <source>
        <dbReference type="ARBA" id="ARBA00022679"/>
    </source>
</evidence>
<evidence type="ECO:0000256" key="2">
    <source>
        <dbReference type="ARBA" id="ARBA00022618"/>
    </source>
</evidence>
<protein>
    <recommendedName>
        <fullName evidence="10">UDP-N-acetylglucosamine--N-acetylmuramyl-(pentapeptide) pyrophosphoryl-undecaprenol N-acetylglucosamine transferase</fullName>
        <ecNumber evidence="10">2.4.1.227</ecNumber>
    </recommendedName>
    <alternativeName>
        <fullName evidence="10">Undecaprenyl-PP-MurNAc-pentapeptide-UDPGlcNAc GlcNAc transferase</fullName>
    </alternativeName>
</protein>
<dbReference type="InterPro" id="IPR007235">
    <property type="entry name" value="Glyco_trans_28_C"/>
</dbReference>
<dbReference type="GO" id="GO:0008360">
    <property type="term" value="P:regulation of cell shape"/>
    <property type="evidence" value="ECO:0007669"/>
    <property type="project" value="UniProtKB-KW"/>
</dbReference>
<evidence type="ECO:0000256" key="7">
    <source>
        <dbReference type="ARBA" id="ARBA00023136"/>
    </source>
</evidence>
<evidence type="ECO:0000256" key="9">
    <source>
        <dbReference type="ARBA" id="ARBA00023316"/>
    </source>
</evidence>
<dbReference type="Pfam" id="PF03033">
    <property type="entry name" value="Glyco_transf_28"/>
    <property type="match status" value="1"/>
</dbReference>
<keyword evidence="1 10" id="KW-1003">Cell membrane</keyword>
<dbReference type="Pfam" id="PF04101">
    <property type="entry name" value="Glyco_tran_28_C"/>
    <property type="match status" value="1"/>
</dbReference>
<dbReference type="InterPro" id="IPR006009">
    <property type="entry name" value="GlcNAc_MurG"/>
</dbReference>
<evidence type="ECO:0000259" key="11">
    <source>
        <dbReference type="Pfam" id="PF03033"/>
    </source>
</evidence>
<dbReference type="AlphaFoldDB" id="A0A4R4EKC2"/>
<keyword evidence="14" id="KW-1185">Reference proteome</keyword>
<comment type="function">
    <text evidence="10">Cell wall formation. Catalyzes the transfer of a GlcNAc subunit on undecaprenyl-pyrophosphoryl-MurNAc-pentapeptide (lipid intermediate I) to form undecaprenyl-pyrophosphoryl-MurNAc-(pentapeptide)GlcNAc (lipid intermediate II).</text>
</comment>
<dbReference type="PANTHER" id="PTHR21015">
    <property type="entry name" value="UDP-N-ACETYLGLUCOSAMINE--N-ACETYLMURAMYL-(PENTAPEPTIDE) PYROPHOSPHORYL-UNDECAPRENOL N-ACETYLGLUCOSAMINE TRANSFERASE 1"/>
    <property type="match status" value="1"/>
</dbReference>
<dbReference type="OrthoDB" id="9808936at2"/>
<dbReference type="PANTHER" id="PTHR21015:SF27">
    <property type="entry name" value="UDP-N-ACETYLGLUCOSAMINE--N-ACETYLMURAMYL-(PENTAPEPTIDE) PYROPHOSPHORYL-UNDECAPRENOL N-ACETYLGLUCOSAMINE TRANSFERASE"/>
    <property type="match status" value="1"/>
</dbReference>
<dbReference type="EMBL" id="SKFG01000002">
    <property type="protein sequence ID" value="TCZ79903.1"/>
    <property type="molecule type" value="Genomic_DNA"/>
</dbReference>
<dbReference type="GO" id="GO:0005886">
    <property type="term" value="C:plasma membrane"/>
    <property type="evidence" value="ECO:0007669"/>
    <property type="project" value="UniProtKB-SubCell"/>
</dbReference>
<comment type="caution">
    <text evidence="13">The sequence shown here is derived from an EMBL/GenBank/DDBJ whole genome shotgun (WGS) entry which is preliminary data.</text>
</comment>
<dbReference type="NCBIfam" id="NF009102">
    <property type="entry name" value="PRK12446.1"/>
    <property type="match status" value="1"/>
</dbReference>
<feature type="binding site" evidence="10">
    <location>
        <position position="196"/>
    </location>
    <ligand>
        <name>UDP-N-acetyl-alpha-D-glucosamine</name>
        <dbReference type="ChEBI" id="CHEBI:57705"/>
    </ligand>
</feature>
<dbReference type="GO" id="GO:0051991">
    <property type="term" value="F:UDP-N-acetyl-D-glucosamine:N-acetylmuramoyl-L-alanyl-D-glutamyl-meso-2,6-diaminopimelyl-D-alanyl-D-alanine-diphosphoundecaprenol 4-beta-N-acetylglucosaminlytransferase activity"/>
    <property type="evidence" value="ECO:0007669"/>
    <property type="project" value="RHEA"/>
</dbReference>
<dbReference type="CDD" id="cd03785">
    <property type="entry name" value="GT28_MurG"/>
    <property type="match status" value="1"/>
</dbReference>
<feature type="binding site" evidence="10">
    <location>
        <begin position="12"/>
        <end position="14"/>
    </location>
    <ligand>
        <name>UDP-N-acetyl-alpha-D-glucosamine</name>
        <dbReference type="ChEBI" id="CHEBI:57705"/>
    </ligand>
</feature>
<organism evidence="13 14">
    <name type="scientific">Paenibacillus albiflavus</name>
    <dbReference type="NCBI Taxonomy" id="2545760"/>
    <lineage>
        <taxon>Bacteria</taxon>
        <taxon>Bacillati</taxon>
        <taxon>Bacillota</taxon>
        <taxon>Bacilli</taxon>
        <taxon>Bacillales</taxon>
        <taxon>Paenibacillaceae</taxon>
        <taxon>Paenibacillus</taxon>
    </lineage>
</organism>
<keyword evidence="2 10" id="KW-0132">Cell division</keyword>
<evidence type="ECO:0000256" key="8">
    <source>
        <dbReference type="ARBA" id="ARBA00023306"/>
    </source>
</evidence>
<evidence type="ECO:0000256" key="1">
    <source>
        <dbReference type="ARBA" id="ARBA00022475"/>
    </source>
</evidence>
<comment type="subcellular location">
    <subcellularLocation>
        <location evidence="10">Cell membrane</location>
        <topology evidence="10">Peripheral membrane protein</topology>
        <orientation evidence="10">Cytoplasmic side</orientation>
    </subcellularLocation>
</comment>
<keyword evidence="8 10" id="KW-0131">Cell cycle</keyword>
<dbReference type="Gene3D" id="3.40.50.2000">
    <property type="entry name" value="Glycogen Phosphorylase B"/>
    <property type="match status" value="2"/>
</dbReference>
<dbReference type="InterPro" id="IPR004276">
    <property type="entry name" value="GlycoTrans_28_N"/>
</dbReference>
<evidence type="ECO:0000259" key="12">
    <source>
        <dbReference type="Pfam" id="PF04101"/>
    </source>
</evidence>
<keyword evidence="4 10" id="KW-0808">Transferase</keyword>
<comment type="catalytic activity">
    <reaction evidence="10">
        <text>di-trans,octa-cis-undecaprenyl diphospho-N-acetyl-alpha-D-muramoyl-L-alanyl-D-glutamyl-meso-2,6-diaminopimeloyl-D-alanyl-D-alanine + UDP-N-acetyl-alpha-D-glucosamine = di-trans,octa-cis-undecaprenyl diphospho-[N-acetyl-alpha-D-glucosaminyl-(1-&gt;4)]-N-acetyl-alpha-D-muramoyl-L-alanyl-D-glutamyl-meso-2,6-diaminopimeloyl-D-alanyl-D-alanine + UDP + H(+)</text>
        <dbReference type="Rhea" id="RHEA:31227"/>
        <dbReference type="ChEBI" id="CHEBI:15378"/>
        <dbReference type="ChEBI" id="CHEBI:57705"/>
        <dbReference type="ChEBI" id="CHEBI:58223"/>
        <dbReference type="ChEBI" id="CHEBI:61387"/>
        <dbReference type="ChEBI" id="CHEBI:61388"/>
        <dbReference type="EC" id="2.4.1.227"/>
    </reaction>
</comment>
<comment type="caution">
    <text evidence="10">Lacks conserved residue(s) required for the propagation of feature annotation.</text>
</comment>
<proteinExistence type="inferred from homology"/>
<name>A0A4R4EKC2_9BACL</name>
<sequence length="357" mass="40255">MKRTIVMTGGGSAGHVTVNLALIPHFSKDGWDIHYIGSYEGIERQLISRLDKVHYHAISTGKLRRYLDWNHLKDPFKVIKGCYQAYRLIRKIKPDVIFSKGGFVAVPVVVAGWLNKIPVIMHESDLTPGLANRISFPLAEKLCVTFPETVEQLASPKAVYVGAIVREEIMHGDREQGMRFSQMQRVKPIIMVMGGSLGASSINQAVRTHLHTLLQRYQIIHICGKGNLDPSHDAACYKQYEYVNEELADLLAITDIMISRAGSNSIFEFVSLHKPMLLIPLPKESSRGDQILNAESFAKAGYCEVLADNQLSGDLFVKTIDKLYDNRFTYIQEMKKYNADNNLNKLISIIKNHAKRK</sequence>
<dbReference type="GO" id="GO:0009252">
    <property type="term" value="P:peptidoglycan biosynthetic process"/>
    <property type="evidence" value="ECO:0007669"/>
    <property type="project" value="UniProtKB-UniRule"/>
</dbReference>
<dbReference type="RefSeq" id="WP_132416548.1">
    <property type="nucleotide sequence ID" value="NZ_SKFG01000002.1"/>
</dbReference>
<evidence type="ECO:0000256" key="10">
    <source>
        <dbReference type="HAMAP-Rule" id="MF_00033"/>
    </source>
</evidence>
<dbReference type="SUPFAM" id="SSF53756">
    <property type="entry name" value="UDP-Glycosyltransferase/glycogen phosphorylase"/>
    <property type="match status" value="1"/>
</dbReference>
<dbReference type="HAMAP" id="MF_00033">
    <property type="entry name" value="MurG"/>
    <property type="match status" value="1"/>
</dbReference>
<keyword evidence="6 10" id="KW-0573">Peptidoglycan synthesis</keyword>
<feature type="domain" description="Glycosyl transferase family 28 C-terminal" evidence="12">
    <location>
        <begin position="189"/>
        <end position="341"/>
    </location>
</feature>
<reference evidence="13 14" key="1">
    <citation type="submission" date="2019-03" db="EMBL/GenBank/DDBJ databases">
        <authorList>
            <person name="Kim M.K.M."/>
        </authorList>
    </citation>
    <scope>NUCLEOTIDE SEQUENCE [LARGE SCALE GENOMIC DNA]</scope>
    <source>
        <strain evidence="13 14">18JY21-1</strain>
    </source>
</reference>
<dbReference type="GO" id="GO:0005975">
    <property type="term" value="P:carbohydrate metabolic process"/>
    <property type="evidence" value="ECO:0007669"/>
    <property type="project" value="InterPro"/>
</dbReference>
<keyword evidence="5 10" id="KW-0133">Cell shape</keyword>
<dbReference type="Proteomes" id="UP000295418">
    <property type="component" value="Unassembled WGS sequence"/>
</dbReference>
<evidence type="ECO:0000256" key="6">
    <source>
        <dbReference type="ARBA" id="ARBA00022984"/>
    </source>
</evidence>
<evidence type="ECO:0000313" key="13">
    <source>
        <dbReference type="EMBL" id="TCZ79903.1"/>
    </source>
</evidence>
<evidence type="ECO:0000256" key="5">
    <source>
        <dbReference type="ARBA" id="ARBA00022960"/>
    </source>
</evidence>
<gene>
    <name evidence="10" type="primary">murG</name>
    <name evidence="13" type="ORF">E0485_03275</name>
</gene>
<comment type="similarity">
    <text evidence="10">Belongs to the glycosyltransferase 28 family. MurG subfamily.</text>
</comment>
<dbReference type="EC" id="2.4.1.227" evidence="10"/>
<feature type="binding site" evidence="10">
    <location>
        <position position="166"/>
    </location>
    <ligand>
        <name>UDP-N-acetyl-alpha-D-glucosamine</name>
        <dbReference type="ChEBI" id="CHEBI:57705"/>
    </ligand>
</feature>
<feature type="binding site" evidence="10">
    <location>
        <position position="290"/>
    </location>
    <ligand>
        <name>UDP-N-acetyl-alpha-D-glucosamine</name>
        <dbReference type="ChEBI" id="CHEBI:57705"/>
    </ligand>
</feature>
<keyword evidence="3 10" id="KW-0328">Glycosyltransferase</keyword>
<dbReference type="GO" id="GO:0050511">
    <property type="term" value="F:undecaprenyldiphospho-muramoylpentapeptide beta-N-acetylglucosaminyltransferase activity"/>
    <property type="evidence" value="ECO:0007669"/>
    <property type="project" value="UniProtKB-UniRule"/>
</dbReference>
<comment type="pathway">
    <text evidence="10">Cell wall biogenesis; peptidoglycan biosynthesis.</text>
</comment>
<evidence type="ECO:0000313" key="14">
    <source>
        <dbReference type="Proteomes" id="UP000295418"/>
    </source>
</evidence>